<name>A0A916DS55_9BACT</name>
<evidence type="ECO:0000313" key="2">
    <source>
        <dbReference type="Proteomes" id="UP001060919"/>
    </source>
</evidence>
<gene>
    <name evidence="1" type="ORF">AsAng_0030130</name>
</gene>
<evidence type="ECO:0000313" key="1">
    <source>
        <dbReference type="EMBL" id="BDS12294.1"/>
    </source>
</evidence>
<protein>
    <submittedName>
        <fullName evidence="1">Uncharacterized protein</fullName>
    </submittedName>
</protein>
<organism evidence="1 2">
    <name type="scientific">Aureispira anguillae</name>
    <dbReference type="NCBI Taxonomy" id="2864201"/>
    <lineage>
        <taxon>Bacteria</taxon>
        <taxon>Pseudomonadati</taxon>
        <taxon>Bacteroidota</taxon>
        <taxon>Saprospiria</taxon>
        <taxon>Saprospirales</taxon>
        <taxon>Saprospiraceae</taxon>
        <taxon>Aureispira</taxon>
    </lineage>
</organism>
<sequence length="38" mass="4589">MVYELILRYKETIEWVKLLRSSCWKQQNLPIFCIIGSS</sequence>
<proteinExistence type="predicted"/>
<accession>A0A916DS55</accession>
<reference evidence="1" key="1">
    <citation type="submission" date="2022-09" db="EMBL/GenBank/DDBJ databases">
        <title>Aureispira anguillicida sp. nov., isolated from Leptocephalus of Japanese eel Anguilla japonica.</title>
        <authorList>
            <person name="Yuasa K."/>
            <person name="Mekata T."/>
            <person name="Ikunari K."/>
        </authorList>
    </citation>
    <scope>NUCLEOTIDE SEQUENCE</scope>
    <source>
        <strain evidence="1">EL160426</strain>
    </source>
</reference>
<keyword evidence="2" id="KW-1185">Reference proteome</keyword>
<dbReference type="Proteomes" id="UP001060919">
    <property type="component" value="Chromosome"/>
</dbReference>
<dbReference type="AlphaFoldDB" id="A0A916DS55"/>
<dbReference type="KEGG" id="aup:AsAng_0030130"/>
<dbReference type="EMBL" id="AP026867">
    <property type="protein sequence ID" value="BDS12294.1"/>
    <property type="molecule type" value="Genomic_DNA"/>
</dbReference>